<dbReference type="EMBL" id="CP003249">
    <property type="protein sequence ID" value="AFV75114.1"/>
    <property type="molecule type" value="Genomic_DNA"/>
</dbReference>
<dbReference type="PATRIC" id="fig|751945.3.peg.26"/>
<comment type="catalytic activity">
    <reaction evidence="7 9">
        <text>Release of a C-terminal amino acid with broad specificity, except for -Pro.</text>
        <dbReference type="EC" id="3.4.17.19"/>
    </reaction>
</comment>
<comment type="similarity">
    <text evidence="8 9">Belongs to the peptidase M32 family.</text>
</comment>
<evidence type="ECO:0000256" key="7">
    <source>
        <dbReference type="ARBA" id="ARBA00052755"/>
    </source>
</evidence>
<dbReference type="AlphaFoldDB" id="K7R2I6"/>
<feature type="active site" description="Proton donor/acceptor" evidence="11">
    <location>
        <position position="277"/>
    </location>
</feature>
<dbReference type="OrthoDB" id="9772308at2"/>
<organism evidence="12 13">
    <name type="scientific">Thermus oshimai JL-2</name>
    <dbReference type="NCBI Taxonomy" id="751945"/>
    <lineage>
        <taxon>Bacteria</taxon>
        <taxon>Thermotogati</taxon>
        <taxon>Deinococcota</taxon>
        <taxon>Deinococci</taxon>
        <taxon>Thermales</taxon>
        <taxon>Thermaceae</taxon>
        <taxon>Thermus</taxon>
    </lineage>
</organism>
<evidence type="ECO:0000256" key="2">
    <source>
        <dbReference type="ARBA" id="ARBA00022670"/>
    </source>
</evidence>
<comment type="function">
    <text evidence="9">Broad specificity carboxypetidase that releases amino acids sequentially from the C-terminus, including neutral, aromatic, polar and basic residues.</text>
</comment>
<dbReference type="PRINTS" id="PR00998">
    <property type="entry name" value="CRBOXYPTASET"/>
</dbReference>
<evidence type="ECO:0000313" key="12">
    <source>
        <dbReference type="EMBL" id="AFV75114.1"/>
    </source>
</evidence>
<keyword evidence="2 9" id="KW-0645">Protease</keyword>
<dbReference type="GO" id="GO:0008270">
    <property type="term" value="F:zinc ion binding"/>
    <property type="evidence" value="ECO:0007669"/>
    <property type="project" value="UniProtKB-ARBA"/>
</dbReference>
<evidence type="ECO:0000256" key="8">
    <source>
        <dbReference type="ARBA" id="ARBA00061580"/>
    </source>
</evidence>
<feature type="binding site" evidence="10">
    <location>
        <position position="276"/>
    </location>
    <ligand>
        <name>Zn(2+)</name>
        <dbReference type="ChEBI" id="CHEBI:29105"/>
        <note>catalytic</note>
    </ligand>
</feature>
<dbReference type="eggNOG" id="COG2317">
    <property type="taxonomic scope" value="Bacteria"/>
</dbReference>
<evidence type="ECO:0000256" key="4">
    <source>
        <dbReference type="ARBA" id="ARBA00022801"/>
    </source>
</evidence>
<dbReference type="GO" id="GO:0006508">
    <property type="term" value="P:proteolysis"/>
    <property type="evidence" value="ECO:0007669"/>
    <property type="project" value="UniProtKB-UniRule"/>
</dbReference>
<evidence type="ECO:0000256" key="5">
    <source>
        <dbReference type="ARBA" id="ARBA00022833"/>
    </source>
</evidence>
<gene>
    <name evidence="12" type="ORF">Theos_0026</name>
</gene>
<feature type="binding site" evidence="10">
    <location>
        <position position="280"/>
    </location>
    <ligand>
        <name>Zn(2+)</name>
        <dbReference type="ChEBI" id="CHEBI:29105"/>
        <note>catalytic</note>
    </ligand>
</feature>
<protein>
    <recommendedName>
        <fullName evidence="9">Metal-dependent carboxypeptidase</fullName>
        <ecNumber evidence="9">3.4.17.19</ecNumber>
    </recommendedName>
</protein>
<name>K7R2I6_THEOS</name>
<dbReference type="PROSITE" id="PS52034">
    <property type="entry name" value="PEPTIDASE_M32"/>
    <property type="match status" value="1"/>
</dbReference>
<keyword evidence="4 9" id="KW-0378">Hydrolase</keyword>
<evidence type="ECO:0000256" key="1">
    <source>
        <dbReference type="ARBA" id="ARBA00022645"/>
    </source>
</evidence>
<keyword evidence="3 9" id="KW-0479">Metal-binding</keyword>
<keyword evidence="13" id="KW-1185">Reference proteome</keyword>
<dbReference type="MEROPS" id="M32.001"/>
<comment type="cofactor">
    <cofactor evidence="10">
        <name>Zn(2+)</name>
        <dbReference type="ChEBI" id="CHEBI:29105"/>
    </cofactor>
    <text evidence="10">Binds 1 zinc ion per subunit.</text>
</comment>
<evidence type="ECO:0000256" key="3">
    <source>
        <dbReference type="ARBA" id="ARBA00022723"/>
    </source>
</evidence>
<dbReference type="STRING" id="751945.Theos_0026"/>
<evidence type="ECO:0000256" key="9">
    <source>
        <dbReference type="PIRNR" id="PIRNR006615"/>
    </source>
</evidence>
<evidence type="ECO:0000313" key="13">
    <source>
        <dbReference type="Proteomes" id="UP000000211"/>
    </source>
</evidence>
<dbReference type="EC" id="3.4.17.19" evidence="9"/>
<dbReference type="Gene3D" id="1.10.1370.30">
    <property type="match status" value="1"/>
</dbReference>
<reference evidence="12 13" key="1">
    <citation type="journal article" date="2013" name="Genome Announc.">
        <title>Whole Genome Sequencing of Thermus oshimai JL-2 and Thermus thermophilus JL-18, Incomplete Denitrifiers from the United States Great Basin.</title>
        <authorList>
            <person name="Murugapiran S.K."/>
            <person name="Huntemann M."/>
            <person name="Wei C.L."/>
            <person name="Han J."/>
            <person name="Detter J.C."/>
            <person name="Han C.S."/>
            <person name="Erkkila T.H."/>
            <person name="Teshima H."/>
            <person name="Chen A."/>
            <person name="Kyrpides N."/>
            <person name="Mavrommatis K."/>
            <person name="Markowitz V."/>
            <person name="Szeto E."/>
            <person name="Ivanova N."/>
            <person name="Pagani I."/>
            <person name="Lam J."/>
            <person name="McDonald A.I."/>
            <person name="Dodsworth J.A."/>
            <person name="Pati A."/>
            <person name="Goodwin L."/>
            <person name="Peters L."/>
            <person name="Pitluck S."/>
            <person name="Woyke T."/>
            <person name="Hedlund B.P."/>
        </authorList>
    </citation>
    <scope>NUCLEOTIDE SEQUENCE</scope>
    <source>
        <strain evidence="12 13">JL-2</strain>
    </source>
</reference>
<dbReference type="InterPro" id="IPR001333">
    <property type="entry name" value="Peptidase_M32_Taq"/>
</dbReference>
<evidence type="ECO:0000256" key="11">
    <source>
        <dbReference type="PIRSR" id="PIRSR006615-2"/>
    </source>
</evidence>
<dbReference type="GO" id="GO:0004181">
    <property type="term" value="F:metallocarboxypeptidase activity"/>
    <property type="evidence" value="ECO:0007669"/>
    <property type="project" value="UniProtKB-UniRule"/>
</dbReference>
<evidence type="ECO:0000256" key="6">
    <source>
        <dbReference type="ARBA" id="ARBA00023049"/>
    </source>
</evidence>
<dbReference type="FunFam" id="1.10.1370.30:FF:000003">
    <property type="entry name" value="Thermostable carboxypeptidase 1"/>
    <property type="match status" value="1"/>
</dbReference>
<dbReference type="SUPFAM" id="SSF55486">
    <property type="entry name" value="Metalloproteases ('zincins'), catalytic domain"/>
    <property type="match status" value="1"/>
</dbReference>
<dbReference type="CDD" id="cd06460">
    <property type="entry name" value="M32_Taq"/>
    <property type="match status" value="1"/>
</dbReference>
<accession>K7R2I6</accession>
<dbReference type="HOGENOM" id="CLU_032916_1_1_0"/>
<dbReference type="PIRSF" id="PIRSF006615">
    <property type="entry name" value="Zn_crbxpep_Taq"/>
    <property type="match status" value="1"/>
</dbReference>
<keyword evidence="6 9" id="KW-0482">Metalloprotease</keyword>
<keyword evidence="5 10" id="KW-0862">Zinc</keyword>
<dbReference type="Pfam" id="PF02074">
    <property type="entry name" value="Peptidase_M32"/>
    <property type="match status" value="1"/>
</dbReference>
<dbReference type="KEGG" id="tos:Theos_0026"/>
<dbReference type="Proteomes" id="UP000000211">
    <property type="component" value="Chromosome"/>
</dbReference>
<dbReference type="PANTHER" id="PTHR34217:SF1">
    <property type="entry name" value="CARBOXYPEPTIDASE 1"/>
    <property type="match status" value="1"/>
</dbReference>
<feature type="binding site" evidence="10">
    <location>
        <position position="306"/>
    </location>
    <ligand>
        <name>Zn(2+)</name>
        <dbReference type="ChEBI" id="CHEBI:29105"/>
        <note>catalytic</note>
    </ligand>
</feature>
<dbReference type="RefSeq" id="WP_016328315.1">
    <property type="nucleotide sequence ID" value="NC_019386.1"/>
</dbReference>
<sequence>MKPEDAYQALLTWHKETAYLASLGALAAWDQRTMIPKKGHEHRARQMAALARLLHQRSTDPRVGEWLEKVEGSPLVQDPLSDPAVNVREWRQAYERMRAIPERLAVELAEAESEAESFWEEARPRDDWQGFLPYLRRVFSLTKEKAEVLFALPPAPGDPPYGELYDALLDGYEPGMRVRELEPLFRELEGGLRGLLDRILGSPRRPDTALLHRPYPKEAQRAFALELLEACGYDLEAGRLDPTAHPFEIAIGPGDVRITTRYFEDFFNAGIFGTLHEMGHALYEQGLPKAHWGTPRGEAVSLGVHESQSRTWENLVGRSRGFWERFFPRAKEVFASLADVSLDQFHFAINAVEPSLIRVEADEVTYNLHILVRLELELALFRGELALEDLPGAWAEKYRAYLGVAPKDYKDGVMQDVHWSGGLFGYFPTYTLGNLYAAQFFKKAEADLGPLEPLFARGEFRPFLDWTRRNIHQEGSRLRPRALVEKVTGEPPSARAFLDYLEAKYRALYGL</sequence>
<evidence type="ECO:0000256" key="10">
    <source>
        <dbReference type="PIRSR" id="PIRSR006615-1"/>
    </source>
</evidence>
<dbReference type="PANTHER" id="PTHR34217">
    <property type="entry name" value="METAL-DEPENDENT CARBOXYPEPTIDASE"/>
    <property type="match status" value="1"/>
</dbReference>
<proteinExistence type="inferred from homology"/>
<keyword evidence="1 9" id="KW-0121">Carboxypeptidase</keyword>